<proteinExistence type="predicted"/>
<accession>A0A556TX52</accession>
<dbReference type="EMBL" id="VCAZ01000025">
    <property type="protein sequence ID" value="TSL04293.1"/>
    <property type="molecule type" value="Genomic_DNA"/>
</dbReference>
<name>A0A556TX52_BAGYA</name>
<dbReference type="AlphaFoldDB" id="A0A556TX52"/>
<gene>
    <name evidence="2" type="ORF">Baya_3973</name>
</gene>
<evidence type="ECO:0000313" key="2">
    <source>
        <dbReference type="EMBL" id="TSL04293.1"/>
    </source>
</evidence>
<evidence type="ECO:0000313" key="3">
    <source>
        <dbReference type="Proteomes" id="UP000319801"/>
    </source>
</evidence>
<reference evidence="2 3" key="1">
    <citation type="journal article" date="2019" name="Genome Biol. Evol.">
        <title>Whole-Genome Sequencing of the Giant Devil Catfish, Bagarius yarrelli.</title>
        <authorList>
            <person name="Jiang W."/>
            <person name="Lv Y."/>
            <person name="Cheng L."/>
            <person name="Yang K."/>
            <person name="Chao B."/>
            <person name="Wang X."/>
            <person name="Li Y."/>
            <person name="Pan X."/>
            <person name="You X."/>
            <person name="Zhang Y."/>
            <person name="Yang J."/>
            <person name="Li J."/>
            <person name="Zhang X."/>
            <person name="Liu S."/>
            <person name="Sun C."/>
            <person name="Yang J."/>
            <person name="Shi Q."/>
        </authorList>
    </citation>
    <scope>NUCLEOTIDE SEQUENCE [LARGE SCALE GENOMIC DNA]</scope>
    <source>
        <strain evidence="2">JWS20170419001</strain>
        <tissue evidence="2">Muscle</tissue>
    </source>
</reference>
<dbReference type="Proteomes" id="UP000319801">
    <property type="component" value="Unassembled WGS sequence"/>
</dbReference>
<organism evidence="2 3">
    <name type="scientific">Bagarius yarrelli</name>
    <name type="common">Goonch</name>
    <name type="synonym">Bagrus yarrelli</name>
    <dbReference type="NCBI Taxonomy" id="175774"/>
    <lineage>
        <taxon>Eukaryota</taxon>
        <taxon>Metazoa</taxon>
        <taxon>Chordata</taxon>
        <taxon>Craniata</taxon>
        <taxon>Vertebrata</taxon>
        <taxon>Euteleostomi</taxon>
        <taxon>Actinopterygii</taxon>
        <taxon>Neopterygii</taxon>
        <taxon>Teleostei</taxon>
        <taxon>Ostariophysi</taxon>
        <taxon>Siluriformes</taxon>
        <taxon>Sisoridae</taxon>
        <taxon>Sisorinae</taxon>
        <taxon>Bagarius</taxon>
    </lineage>
</organism>
<feature type="region of interest" description="Disordered" evidence="1">
    <location>
        <begin position="67"/>
        <end position="108"/>
    </location>
</feature>
<keyword evidence="3" id="KW-1185">Reference proteome</keyword>
<feature type="compositionally biased region" description="Basic and acidic residues" evidence="1">
    <location>
        <begin position="1"/>
        <end position="11"/>
    </location>
</feature>
<evidence type="ECO:0000256" key="1">
    <source>
        <dbReference type="SAM" id="MobiDB-lite"/>
    </source>
</evidence>
<feature type="compositionally biased region" description="Basic and acidic residues" evidence="1">
    <location>
        <begin position="67"/>
        <end position="95"/>
    </location>
</feature>
<sequence>MSDLQDQKQTDFSKGLRTNPESLPINAHWIGCVFMASAPYPVHSVINSGSFLFFLGVAALMTKSGMEHDVTEKEGEGKECVRQRERDGRNRDQRKTGFRLPVATESAL</sequence>
<protein>
    <submittedName>
        <fullName evidence="2">Uncharacterized protein</fullName>
    </submittedName>
</protein>
<feature type="region of interest" description="Disordered" evidence="1">
    <location>
        <begin position="1"/>
        <end position="22"/>
    </location>
</feature>
<comment type="caution">
    <text evidence="2">The sequence shown here is derived from an EMBL/GenBank/DDBJ whole genome shotgun (WGS) entry which is preliminary data.</text>
</comment>